<gene>
    <name evidence="1" type="ORF">GFL91_27905</name>
</gene>
<dbReference type="AlphaFoldDB" id="A0A8I2GYG8"/>
<dbReference type="Proteomes" id="UP000662259">
    <property type="component" value="Unassembled WGS sequence"/>
</dbReference>
<name>A0A8I2GYG8_RHILV</name>
<dbReference type="RefSeq" id="WP_164024077.1">
    <property type="nucleotide sequence ID" value="NZ_WIEZ01000018.1"/>
</dbReference>
<proteinExistence type="predicted"/>
<dbReference type="EMBL" id="WIEZ01000018">
    <property type="protein sequence ID" value="NKM48712.1"/>
    <property type="molecule type" value="Genomic_DNA"/>
</dbReference>
<protein>
    <submittedName>
        <fullName evidence="1">Uncharacterized protein</fullName>
    </submittedName>
</protein>
<comment type="caution">
    <text evidence="1">The sequence shown here is derived from an EMBL/GenBank/DDBJ whole genome shotgun (WGS) entry which is preliminary data.</text>
</comment>
<sequence length="69" mass="7787">MNNSTLRFDVILMPTEKWMVWDDHHEAPATFGGEILSGLHHEAAARLADILNEVYPRTTGQSPRASNIR</sequence>
<evidence type="ECO:0000313" key="1">
    <source>
        <dbReference type="EMBL" id="NKM48712.1"/>
    </source>
</evidence>
<reference evidence="1" key="1">
    <citation type="submission" date="2019-10" db="EMBL/GenBank/DDBJ databases">
        <title>Rhizobium leguminosarum symbiovar viciae collection.</title>
        <authorList>
            <person name="Boivin S."/>
            <person name="Lepetit M."/>
        </authorList>
    </citation>
    <scope>NUCLEOTIDE SEQUENCE</scope>
    <source>
        <strain evidence="1">L143</strain>
    </source>
</reference>
<evidence type="ECO:0000313" key="2">
    <source>
        <dbReference type="Proteomes" id="UP000662259"/>
    </source>
</evidence>
<organism evidence="1 2">
    <name type="scientific">Rhizobium leguminosarum bv. viciae</name>
    <dbReference type="NCBI Taxonomy" id="387"/>
    <lineage>
        <taxon>Bacteria</taxon>
        <taxon>Pseudomonadati</taxon>
        <taxon>Pseudomonadota</taxon>
        <taxon>Alphaproteobacteria</taxon>
        <taxon>Hyphomicrobiales</taxon>
        <taxon>Rhizobiaceae</taxon>
        <taxon>Rhizobium/Agrobacterium group</taxon>
        <taxon>Rhizobium</taxon>
    </lineage>
</organism>
<accession>A0A8I2GYG8</accession>